<dbReference type="Proteomes" id="UP001501671">
    <property type="component" value="Unassembled WGS sequence"/>
</dbReference>
<dbReference type="InterPro" id="IPR043144">
    <property type="entry name" value="Mal/L-sulf/L-lact_DH-like_ah"/>
</dbReference>
<dbReference type="SUPFAM" id="SSF89733">
    <property type="entry name" value="L-sulfolactate dehydrogenase-like"/>
    <property type="match status" value="1"/>
</dbReference>
<proteinExistence type="inferred from homology"/>
<keyword evidence="4" id="KW-1185">Reference proteome</keyword>
<dbReference type="PANTHER" id="PTHR11091">
    <property type="entry name" value="OXIDOREDUCTASE-RELATED"/>
    <property type="match status" value="1"/>
</dbReference>
<sequence>MKMDEFPRIPAERVHEQILSILLAWGMRDDLAQTSARVMVDTDLSGVDSHGLSMLMDYNKSRLAGKLNLAARPHVVRDRGVTALVDADAGLGHAAAVMGMELAIEKAKEHGVGMVLVRNSHHFGAAGHYVRLAAAQGLIGLCMSSTRTINTVPTRGRTAVLGTNPLAFAAPARANGPFVLDMATSSAASNKVKVYELRGKPIPAGWVVDEHAQTVTDASRAMEILFTRPKHIGGGLTPLGSSIETSSHKGYGLSMMVHILAGTLSGASFSPVRVRTQRPEDPDNLGHFFCAVDPSAFREEDEFLADMDTVIDTLRGSPAADPELPVLVPGDPEAASREQRARLGIPVPPSLIEKIRAVSEQAGVPFLLTPAQA</sequence>
<dbReference type="InterPro" id="IPR003767">
    <property type="entry name" value="Malate/L-lactate_DH-like"/>
</dbReference>
<dbReference type="PANTHER" id="PTHR11091:SF0">
    <property type="entry name" value="MALATE DEHYDROGENASE"/>
    <property type="match status" value="1"/>
</dbReference>
<evidence type="ECO:0000313" key="4">
    <source>
        <dbReference type="Proteomes" id="UP001501671"/>
    </source>
</evidence>
<name>A0ABP8HAR2_9BURK</name>
<accession>A0ABP8HAR2</accession>
<comment type="caution">
    <text evidence="3">The sequence shown here is derived from an EMBL/GenBank/DDBJ whole genome shotgun (WGS) entry which is preliminary data.</text>
</comment>
<comment type="similarity">
    <text evidence="1">Belongs to the LDH2/MDH2 oxidoreductase family.</text>
</comment>
<protein>
    <submittedName>
        <fullName evidence="3">Ldh family oxidoreductase</fullName>
    </submittedName>
</protein>
<evidence type="ECO:0000256" key="2">
    <source>
        <dbReference type="ARBA" id="ARBA00023002"/>
    </source>
</evidence>
<gene>
    <name evidence="3" type="ORF">GCM10023144_30890</name>
</gene>
<dbReference type="Pfam" id="PF02615">
    <property type="entry name" value="Ldh_2"/>
    <property type="match status" value="1"/>
</dbReference>
<dbReference type="InterPro" id="IPR043143">
    <property type="entry name" value="Mal/L-sulf/L-lact_DH-like_NADP"/>
</dbReference>
<organism evidence="3 4">
    <name type="scientific">Pigmentiphaga soli</name>
    <dbReference type="NCBI Taxonomy" id="1007095"/>
    <lineage>
        <taxon>Bacteria</taxon>
        <taxon>Pseudomonadati</taxon>
        <taxon>Pseudomonadota</taxon>
        <taxon>Betaproteobacteria</taxon>
        <taxon>Burkholderiales</taxon>
        <taxon>Alcaligenaceae</taxon>
        <taxon>Pigmentiphaga</taxon>
    </lineage>
</organism>
<dbReference type="Gene3D" id="1.10.1530.10">
    <property type="match status" value="1"/>
</dbReference>
<dbReference type="Gene3D" id="3.30.1370.60">
    <property type="entry name" value="Hypothetical oxidoreductase yiak, domain 2"/>
    <property type="match status" value="1"/>
</dbReference>
<evidence type="ECO:0000313" key="3">
    <source>
        <dbReference type="EMBL" id="GAA4336500.1"/>
    </source>
</evidence>
<dbReference type="InterPro" id="IPR036111">
    <property type="entry name" value="Mal/L-sulfo/L-lacto_DH-like_sf"/>
</dbReference>
<keyword evidence="2" id="KW-0560">Oxidoreductase</keyword>
<evidence type="ECO:0000256" key="1">
    <source>
        <dbReference type="ARBA" id="ARBA00006056"/>
    </source>
</evidence>
<reference evidence="4" key="1">
    <citation type="journal article" date="2019" name="Int. J. Syst. Evol. Microbiol.">
        <title>The Global Catalogue of Microorganisms (GCM) 10K type strain sequencing project: providing services to taxonomists for standard genome sequencing and annotation.</title>
        <authorList>
            <consortium name="The Broad Institute Genomics Platform"/>
            <consortium name="The Broad Institute Genome Sequencing Center for Infectious Disease"/>
            <person name="Wu L."/>
            <person name="Ma J."/>
        </authorList>
    </citation>
    <scope>NUCLEOTIDE SEQUENCE [LARGE SCALE GENOMIC DNA]</scope>
    <source>
        <strain evidence="4">JCM 17666</strain>
    </source>
</reference>
<dbReference type="EMBL" id="BAABFO010000015">
    <property type="protein sequence ID" value="GAA4336500.1"/>
    <property type="molecule type" value="Genomic_DNA"/>
</dbReference>